<dbReference type="NCBIfam" id="TIGR00527">
    <property type="entry name" value="gcvH"/>
    <property type="match status" value="1"/>
</dbReference>
<evidence type="ECO:0000313" key="7">
    <source>
        <dbReference type="EMBL" id="KAK5778974.1"/>
    </source>
</evidence>
<comment type="function">
    <text evidence="5">The H protein shuttles the methylamine group of glycine from the P protein to the T protein.</text>
</comment>
<dbReference type="InterPro" id="IPR017453">
    <property type="entry name" value="GCV_H_sub"/>
</dbReference>
<dbReference type="HAMAP" id="MF_00272">
    <property type="entry name" value="GcvH"/>
    <property type="match status" value="1"/>
</dbReference>
<dbReference type="Proteomes" id="UP001306508">
    <property type="component" value="Unassembled WGS sequence"/>
</dbReference>
<name>A0AAN7WIQ8_9SACH</name>
<dbReference type="InterPro" id="IPR011053">
    <property type="entry name" value="Single_hybrid_motif"/>
</dbReference>
<sequence>MSFATVMKRNMTNQVIMLGRRHCTNLLINRQSTIMTPRLILSLRRLSSTRYINNSKNSLNKSELPFTFSPQGPEQVKYTKDHEWVALHPDGTGFLGITDYASAALGDTTFVELPEVDQIVEAGDSIGSVESVKSASEVYMPVDGTVTEVNTQLEDSPQLINSDPLGKGWMVKFKVDNTKSKEQMDELFSLEQYKEFLKADEH</sequence>
<comment type="caution">
    <text evidence="7">The sequence shown here is derived from an EMBL/GenBank/DDBJ whole genome shotgun (WGS) entry which is preliminary data.</text>
</comment>
<dbReference type="PROSITE" id="PS00189">
    <property type="entry name" value="LIPOYL"/>
    <property type="match status" value="1"/>
</dbReference>
<dbReference type="EMBL" id="JAWIZZ010000048">
    <property type="protein sequence ID" value="KAK5778974.1"/>
    <property type="molecule type" value="Genomic_DNA"/>
</dbReference>
<dbReference type="InterPro" id="IPR003016">
    <property type="entry name" value="2-oxoA_DH_lipoyl-BS"/>
</dbReference>
<dbReference type="GO" id="GO:0005739">
    <property type="term" value="C:mitochondrion"/>
    <property type="evidence" value="ECO:0007669"/>
    <property type="project" value="UniProtKB-SubCell"/>
</dbReference>
<evidence type="ECO:0000256" key="4">
    <source>
        <dbReference type="PIRSR" id="PIRSR617453-50"/>
    </source>
</evidence>
<dbReference type="PANTHER" id="PTHR11715">
    <property type="entry name" value="GLYCINE CLEAVAGE SYSTEM H PROTEIN"/>
    <property type="match status" value="1"/>
</dbReference>
<dbReference type="PANTHER" id="PTHR11715:SF3">
    <property type="entry name" value="GLYCINE CLEAVAGE SYSTEM H PROTEIN-RELATED"/>
    <property type="match status" value="1"/>
</dbReference>
<organism evidence="7 8">
    <name type="scientific">Arxiozyma heterogenica</name>
    <dbReference type="NCBI Taxonomy" id="278026"/>
    <lineage>
        <taxon>Eukaryota</taxon>
        <taxon>Fungi</taxon>
        <taxon>Dikarya</taxon>
        <taxon>Ascomycota</taxon>
        <taxon>Saccharomycotina</taxon>
        <taxon>Saccharomycetes</taxon>
        <taxon>Saccharomycetales</taxon>
        <taxon>Saccharomycetaceae</taxon>
        <taxon>Arxiozyma</taxon>
    </lineage>
</organism>
<dbReference type="GO" id="GO:0005960">
    <property type="term" value="C:glycine cleavage complex"/>
    <property type="evidence" value="ECO:0007669"/>
    <property type="project" value="UniProtKB-UniRule"/>
</dbReference>
<feature type="domain" description="Lipoyl-binding" evidence="6">
    <location>
        <begin position="92"/>
        <end position="174"/>
    </location>
</feature>
<keyword evidence="3 5" id="KW-0809">Transit peptide</keyword>
<evidence type="ECO:0000256" key="5">
    <source>
        <dbReference type="RuleBase" id="RU364055"/>
    </source>
</evidence>
<gene>
    <name evidence="7" type="ORF">RI543_003593</name>
</gene>
<dbReference type="InterPro" id="IPR000089">
    <property type="entry name" value="Biotin_lipoyl"/>
</dbReference>
<dbReference type="GO" id="GO:0009249">
    <property type="term" value="P:protein lipoylation"/>
    <property type="evidence" value="ECO:0007669"/>
    <property type="project" value="TreeGrafter"/>
</dbReference>
<protein>
    <recommendedName>
        <fullName evidence="5">Glycine cleavage system H protein</fullName>
    </recommendedName>
</protein>
<dbReference type="InterPro" id="IPR033753">
    <property type="entry name" value="GCV_H/Fam206"/>
</dbReference>
<comment type="subcellular location">
    <subcellularLocation>
        <location evidence="5">Mitochondrion</location>
    </subcellularLocation>
</comment>
<dbReference type="GO" id="GO:0019464">
    <property type="term" value="P:glycine decarboxylation via glycine cleavage system"/>
    <property type="evidence" value="ECO:0007669"/>
    <property type="project" value="UniProtKB-UniRule"/>
</dbReference>
<dbReference type="NCBIfam" id="NF002270">
    <property type="entry name" value="PRK01202.1"/>
    <property type="match status" value="1"/>
</dbReference>
<dbReference type="Gene3D" id="2.40.50.100">
    <property type="match status" value="1"/>
</dbReference>
<reference evidence="8" key="1">
    <citation type="submission" date="2023-07" db="EMBL/GenBank/DDBJ databases">
        <title>A draft genome of Kazachstania heterogenica Y-27499.</title>
        <authorList>
            <person name="Donic C."/>
            <person name="Kralova J.S."/>
            <person name="Fidel L."/>
            <person name="Ben-Dor S."/>
            <person name="Jung S."/>
        </authorList>
    </citation>
    <scope>NUCLEOTIDE SEQUENCE [LARGE SCALE GENOMIC DNA]</scope>
    <source>
        <strain evidence="8">Y27499</strain>
    </source>
</reference>
<comment type="cofactor">
    <cofactor evidence="5">
        <name>(R)-lipoate</name>
        <dbReference type="ChEBI" id="CHEBI:83088"/>
    </cofactor>
    <text evidence="5">Binds 1 lipoyl cofactor covalently.</text>
</comment>
<keyword evidence="2 4" id="KW-0450">Lipoyl</keyword>
<dbReference type="SUPFAM" id="SSF51230">
    <property type="entry name" value="Single hybrid motif"/>
    <property type="match status" value="1"/>
</dbReference>
<evidence type="ECO:0000256" key="3">
    <source>
        <dbReference type="ARBA" id="ARBA00022946"/>
    </source>
</evidence>
<proteinExistence type="inferred from homology"/>
<evidence type="ECO:0000313" key="8">
    <source>
        <dbReference type="Proteomes" id="UP001306508"/>
    </source>
</evidence>
<dbReference type="PROSITE" id="PS50968">
    <property type="entry name" value="BIOTINYL_LIPOYL"/>
    <property type="match status" value="1"/>
</dbReference>
<feature type="modified residue" description="N6-lipoyllysine" evidence="4">
    <location>
        <position position="133"/>
    </location>
</feature>
<keyword evidence="8" id="KW-1185">Reference proteome</keyword>
<dbReference type="AlphaFoldDB" id="A0AAN7WIQ8"/>
<keyword evidence="5" id="KW-0496">Mitochondrion</keyword>
<evidence type="ECO:0000256" key="2">
    <source>
        <dbReference type="ARBA" id="ARBA00022823"/>
    </source>
</evidence>
<evidence type="ECO:0000256" key="1">
    <source>
        <dbReference type="ARBA" id="ARBA00009249"/>
    </source>
</evidence>
<dbReference type="CDD" id="cd06848">
    <property type="entry name" value="GCS_H"/>
    <property type="match status" value="1"/>
</dbReference>
<evidence type="ECO:0000259" key="6">
    <source>
        <dbReference type="PROSITE" id="PS50968"/>
    </source>
</evidence>
<dbReference type="InterPro" id="IPR002930">
    <property type="entry name" value="GCV_H"/>
</dbReference>
<comment type="similarity">
    <text evidence="1 5">Belongs to the GcvH family.</text>
</comment>
<comment type="subunit">
    <text evidence="5">The glycine cleavage system is composed of four proteins: P, T, L and H.</text>
</comment>
<accession>A0AAN7WIQ8</accession>
<dbReference type="Pfam" id="PF01597">
    <property type="entry name" value="GCV_H"/>
    <property type="match status" value="1"/>
</dbReference>